<keyword evidence="1" id="KW-0812">Transmembrane</keyword>
<keyword evidence="1" id="KW-1133">Transmembrane helix</keyword>
<feature type="transmembrane region" description="Helical" evidence="1">
    <location>
        <begin position="21"/>
        <end position="38"/>
    </location>
</feature>
<accession>A0ABT9EFB4</accession>
<feature type="non-terminal residue" evidence="2">
    <location>
        <position position="78"/>
    </location>
</feature>
<name>A0ABT9EFB4_9PROT</name>
<dbReference type="Proteomes" id="UP001243009">
    <property type="component" value="Unassembled WGS sequence"/>
</dbReference>
<proteinExistence type="predicted"/>
<protein>
    <submittedName>
        <fullName evidence="2">Uncharacterized protein</fullName>
    </submittedName>
</protein>
<dbReference type="RefSeq" id="WP_305109556.1">
    <property type="nucleotide sequence ID" value="NZ_JAUTWS010000581.1"/>
</dbReference>
<comment type="caution">
    <text evidence="2">The sequence shown here is derived from an EMBL/GenBank/DDBJ whole genome shotgun (WGS) entry which is preliminary data.</text>
</comment>
<evidence type="ECO:0000313" key="3">
    <source>
        <dbReference type="Proteomes" id="UP001243009"/>
    </source>
</evidence>
<dbReference type="EMBL" id="JAUTWS010000581">
    <property type="protein sequence ID" value="MDO9714779.1"/>
    <property type="molecule type" value="Genomic_DNA"/>
</dbReference>
<evidence type="ECO:0000256" key="1">
    <source>
        <dbReference type="SAM" id="Phobius"/>
    </source>
</evidence>
<gene>
    <name evidence="2" type="ORF">Q7A36_41320</name>
</gene>
<keyword evidence="3" id="KW-1185">Reference proteome</keyword>
<organism evidence="2 3">
    <name type="scientific">Paracraurococcus lichenis</name>
    <dbReference type="NCBI Taxonomy" id="3064888"/>
    <lineage>
        <taxon>Bacteria</taxon>
        <taxon>Pseudomonadati</taxon>
        <taxon>Pseudomonadota</taxon>
        <taxon>Alphaproteobacteria</taxon>
        <taxon>Acetobacterales</taxon>
        <taxon>Roseomonadaceae</taxon>
        <taxon>Paracraurococcus</taxon>
    </lineage>
</organism>
<keyword evidence="1" id="KW-0472">Membrane</keyword>
<reference evidence="2 3" key="1">
    <citation type="submission" date="2023-08" db="EMBL/GenBank/DDBJ databases">
        <title>The draft genome sequence of Paracraurococcus sp. LOR1-02.</title>
        <authorList>
            <person name="Kingkaew E."/>
            <person name="Tanasupawat S."/>
        </authorList>
    </citation>
    <scope>NUCLEOTIDE SEQUENCE [LARGE SCALE GENOMIC DNA]</scope>
    <source>
        <strain evidence="2 3">LOR1-02</strain>
    </source>
</reference>
<sequence length="78" mass="8454">MKHGWGLKDAWQRSRQGLMRWVTLLGVGYALTQMLAYSDPARLDGLAEPAPWRPLGTQTAGVIQAGIGRILRAVGLPG</sequence>
<evidence type="ECO:0000313" key="2">
    <source>
        <dbReference type="EMBL" id="MDO9714779.1"/>
    </source>
</evidence>